<feature type="transmembrane region" description="Helical" evidence="1">
    <location>
        <begin position="261"/>
        <end position="279"/>
    </location>
</feature>
<keyword evidence="1" id="KW-0472">Membrane</keyword>
<feature type="transmembrane region" description="Helical" evidence="1">
    <location>
        <begin position="134"/>
        <end position="150"/>
    </location>
</feature>
<dbReference type="EMBL" id="JASJOS010000007">
    <property type="protein sequence ID" value="MDJ1482227.1"/>
    <property type="molecule type" value="Genomic_DNA"/>
</dbReference>
<keyword evidence="1" id="KW-1133">Transmembrane helix</keyword>
<feature type="transmembrane region" description="Helical" evidence="1">
    <location>
        <begin position="200"/>
        <end position="220"/>
    </location>
</feature>
<feature type="transmembrane region" description="Helical" evidence="1">
    <location>
        <begin position="291"/>
        <end position="312"/>
    </location>
</feature>
<sequence length="327" mass="36059">MTEHSKAVKAMVWGVVASFFLSSTFIINSLLAGSGGYWAWTAALRSLFLIPILGLVVFFAKQLQLLLTAIRQYPFIFIKWGTIGFGVLYTLLAVASLWSPGWMVAATFQINILAGMLLAPFIYPDHRRHIPRKALLLSVFIIFGVFVMQFDKMGELNSAGSVLLSFFIVLLGAVVWPLGNRKLLVDLEQKGLHLNALQRVLGMSISCLPLLILISIIGFANAGLPSLTQCQASFYSALFSGFLGGVSFYQATQIVNKNPVALATVEATQVFEILFTLLGEMVLKGTPFPGFYGQMGLFIVLSGMVFHFWNTLNHSRKLSMRPHNVIN</sequence>
<feature type="transmembrane region" description="Helical" evidence="1">
    <location>
        <begin position="232"/>
        <end position="249"/>
    </location>
</feature>
<evidence type="ECO:0000256" key="1">
    <source>
        <dbReference type="SAM" id="Phobius"/>
    </source>
</evidence>
<evidence type="ECO:0000313" key="2">
    <source>
        <dbReference type="EMBL" id="MDJ1482227.1"/>
    </source>
</evidence>
<accession>A0AAE3QMT2</accession>
<dbReference type="RefSeq" id="WP_313981063.1">
    <property type="nucleotide sequence ID" value="NZ_JASJOS010000007.1"/>
</dbReference>
<feature type="transmembrane region" description="Helical" evidence="1">
    <location>
        <begin position="101"/>
        <end position="122"/>
    </location>
</feature>
<feature type="transmembrane region" description="Helical" evidence="1">
    <location>
        <begin position="162"/>
        <end position="179"/>
    </location>
</feature>
<comment type="caution">
    <text evidence="2">The sequence shown here is derived from an EMBL/GenBank/DDBJ whole genome shotgun (WGS) entry which is preliminary data.</text>
</comment>
<dbReference type="Proteomes" id="UP001241110">
    <property type="component" value="Unassembled WGS sequence"/>
</dbReference>
<proteinExistence type="predicted"/>
<name>A0AAE3QMT2_9BACT</name>
<keyword evidence="1" id="KW-0812">Transmembrane</keyword>
<feature type="transmembrane region" description="Helical" evidence="1">
    <location>
        <begin position="12"/>
        <end position="31"/>
    </location>
</feature>
<protein>
    <submittedName>
        <fullName evidence="2">Multidrug resistance efflux transporter family protein</fullName>
    </submittedName>
</protein>
<feature type="transmembrane region" description="Helical" evidence="1">
    <location>
        <begin position="37"/>
        <end position="60"/>
    </location>
</feature>
<dbReference type="Pfam" id="PF13536">
    <property type="entry name" value="EmrE"/>
    <property type="match status" value="1"/>
</dbReference>
<reference evidence="2" key="1">
    <citation type="submission" date="2023-05" db="EMBL/GenBank/DDBJ databases">
        <authorList>
            <person name="Zhang X."/>
        </authorList>
    </citation>
    <scope>NUCLEOTIDE SEQUENCE</scope>
    <source>
        <strain evidence="2">YF14B1</strain>
    </source>
</reference>
<dbReference type="AlphaFoldDB" id="A0AAE3QMT2"/>
<feature type="transmembrane region" description="Helical" evidence="1">
    <location>
        <begin position="72"/>
        <end position="95"/>
    </location>
</feature>
<organism evidence="2 3">
    <name type="scientific">Xanthocytophaga flava</name>
    <dbReference type="NCBI Taxonomy" id="3048013"/>
    <lineage>
        <taxon>Bacteria</taxon>
        <taxon>Pseudomonadati</taxon>
        <taxon>Bacteroidota</taxon>
        <taxon>Cytophagia</taxon>
        <taxon>Cytophagales</taxon>
        <taxon>Rhodocytophagaceae</taxon>
        <taxon>Xanthocytophaga</taxon>
    </lineage>
</organism>
<evidence type="ECO:0000313" key="3">
    <source>
        <dbReference type="Proteomes" id="UP001241110"/>
    </source>
</evidence>
<gene>
    <name evidence="2" type="ORF">QNI16_17110</name>
</gene>
<dbReference type="InterPro" id="IPR032713">
    <property type="entry name" value="EmrE"/>
</dbReference>